<comment type="caution">
    <text evidence="1">The sequence shown here is derived from an EMBL/GenBank/DDBJ whole genome shotgun (WGS) entry which is preliminary data.</text>
</comment>
<dbReference type="AlphaFoldDB" id="A0A318EJX3"/>
<accession>A0A318EJX3</accession>
<reference evidence="1 2" key="1">
    <citation type="submission" date="2018-05" db="EMBL/GenBank/DDBJ databases">
        <title>Genomic Encyclopedia of Type Strains, Phase IV (KMG-IV): sequencing the most valuable type-strain genomes for metagenomic binning, comparative biology and taxonomic classification.</title>
        <authorList>
            <person name="Goeker M."/>
        </authorList>
    </citation>
    <scope>NUCLEOTIDE SEQUENCE [LARGE SCALE GENOMIC DNA]</scope>
    <source>
        <strain evidence="1 2">DSM 28816</strain>
    </source>
</reference>
<dbReference type="Proteomes" id="UP000247523">
    <property type="component" value="Unassembled WGS sequence"/>
</dbReference>
<protein>
    <submittedName>
        <fullName evidence="1">Uncharacterized protein</fullName>
    </submittedName>
</protein>
<sequence length="92" mass="10305">MTDNTSKQIDGFVTRQKALILTETNLSKRCLLVAMWHGFVTGLKLTNAISNYDYENLEQVIKNFAERINKDEEKINGSVCGGSFASKTANRC</sequence>
<proteinExistence type="predicted"/>
<evidence type="ECO:0000313" key="1">
    <source>
        <dbReference type="EMBL" id="PXV88381.1"/>
    </source>
</evidence>
<gene>
    <name evidence="1" type="ORF">C8E03_108108</name>
</gene>
<dbReference type="EMBL" id="QICS01000008">
    <property type="protein sequence ID" value="PXV88381.1"/>
    <property type="molecule type" value="Genomic_DNA"/>
</dbReference>
<organism evidence="1 2">
    <name type="scientific">Lachnotalea glycerini</name>
    <dbReference type="NCBI Taxonomy" id="1763509"/>
    <lineage>
        <taxon>Bacteria</taxon>
        <taxon>Bacillati</taxon>
        <taxon>Bacillota</taxon>
        <taxon>Clostridia</taxon>
        <taxon>Lachnospirales</taxon>
        <taxon>Lachnospiraceae</taxon>
        <taxon>Lachnotalea</taxon>
    </lineage>
</organism>
<evidence type="ECO:0000313" key="2">
    <source>
        <dbReference type="Proteomes" id="UP000247523"/>
    </source>
</evidence>
<dbReference type="RefSeq" id="WP_110291379.1">
    <property type="nucleotide sequence ID" value="NZ_QICS01000008.1"/>
</dbReference>
<name>A0A318EJX3_9FIRM</name>